<evidence type="ECO:0000256" key="1">
    <source>
        <dbReference type="ARBA" id="ARBA00022490"/>
    </source>
</evidence>
<reference evidence="4 5" key="1">
    <citation type="journal article" date="2016" name="Nat. Commun.">
        <title>Thousands of microbial genomes shed light on interconnected biogeochemical processes in an aquifer system.</title>
        <authorList>
            <person name="Anantharaman K."/>
            <person name="Brown C.T."/>
            <person name="Hug L.A."/>
            <person name="Sharon I."/>
            <person name="Castelle C.J."/>
            <person name="Probst A.J."/>
            <person name="Thomas B.C."/>
            <person name="Singh A."/>
            <person name="Wilkins M.J."/>
            <person name="Karaoz U."/>
            <person name="Brodie E.L."/>
            <person name="Williams K.H."/>
            <person name="Hubbard S.S."/>
            <person name="Banfield J.F."/>
        </authorList>
    </citation>
    <scope>NUCLEOTIDE SEQUENCE [LARGE SCALE GENOMIC DNA]</scope>
</reference>
<dbReference type="EMBL" id="MFGO01000012">
    <property type="protein sequence ID" value="OGF41230.1"/>
    <property type="molecule type" value="Genomic_DNA"/>
</dbReference>
<sequence>MPSLAYNKRANYDYEISDKYEAGLVLFGHEVKSIRGGNISLKGAFITIKNSNAGTPELYLINAYVPLYKKTSNIDNYDPERSRKILLHKNQIKRLIGKKQEQGLTMVPISVYTKHNLIKIEFGIGRGKKKIDKRETIKKRDVDRQIRTLTKQKIIT</sequence>
<dbReference type="HAMAP" id="MF_00023">
    <property type="entry name" value="SmpB"/>
    <property type="match status" value="1"/>
</dbReference>
<dbReference type="InterPro" id="IPR023620">
    <property type="entry name" value="SmpB"/>
</dbReference>
<comment type="similarity">
    <text evidence="3">Belongs to the SmpB family.</text>
</comment>
<dbReference type="Proteomes" id="UP000177579">
    <property type="component" value="Unassembled WGS sequence"/>
</dbReference>
<evidence type="ECO:0000256" key="3">
    <source>
        <dbReference type="HAMAP-Rule" id="MF_00023"/>
    </source>
</evidence>
<dbReference type="Pfam" id="PF01668">
    <property type="entry name" value="SmpB"/>
    <property type="match status" value="1"/>
</dbReference>
<name>A0A1F5TQJ8_9BACT</name>
<evidence type="ECO:0000313" key="4">
    <source>
        <dbReference type="EMBL" id="OGF41230.1"/>
    </source>
</evidence>
<gene>
    <name evidence="3" type="primary">smpB</name>
    <name evidence="4" type="ORF">A2531_00970</name>
</gene>
<dbReference type="PROSITE" id="PS01317">
    <property type="entry name" value="SSRP"/>
    <property type="match status" value="1"/>
</dbReference>
<dbReference type="Gene3D" id="2.40.280.10">
    <property type="match status" value="1"/>
</dbReference>
<dbReference type="InterPro" id="IPR000037">
    <property type="entry name" value="SsrA-bd_prot"/>
</dbReference>
<accession>A0A1F5TQJ8</accession>
<evidence type="ECO:0000256" key="2">
    <source>
        <dbReference type="ARBA" id="ARBA00022884"/>
    </source>
</evidence>
<dbReference type="AlphaFoldDB" id="A0A1F5TQJ8"/>
<organism evidence="4 5">
    <name type="scientific">Candidatus Falkowbacteria bacterium RIFOXYD2_FULL_34_120</name>
    <dbReference type="NCBI Taxonomy" id="1798007"/>
    <lineage>
        <taxon>Bacteria</taxon>
        <taxon>Candidatus Falkowiibacteriota</taxon>
    </lineage>
</organism>
<keyword evidence="2 3" id="KW-0694">RNA-binding</keyword>
<proteinExistence type="inferred from homology"/>
<dbReference type="PANTHER" id="PTHR30308:SF2">
    <property type="entry name" value="SSRA-BINDING PROTEIN"/>
    <property type="match status" value="1"/>
</dbReference>
<comment type="subcellular location">
    <subcellularLocation>
        <location evidence="3">Cytoplasm</location>
    </subcellularLocation>
    <text evidence="3">The tmRNA-SmpB complex associates with stalled 70S ribosomes.</text>
</comment>
<keyword evidence="1 3" id="KW-0963">Cytoplasm</keyword>
<dbReference type="GO" id="GO:0070930">
    <property type="term" value="P:trans-translation-dependent protein tagging"/>
    <property type="evidence" value="ECO:0007669"/>
    <property type="project" value="TreeGrafter"/>
</dbReference>
<dbReference type="InterPro" id="IPR020081">
    <property type="entry name" value="SsrA-bd_prot_CS"/>
</dbReference>
<comment type="function">
    <text evidence="3">Required for rescue of stalled ribosomes mediated by trans-translation. Binds to transfer-messenger RNA (tmRNA), required for stable association of tmRNA with ribosomes. tmRNA and SmpB together mimic tRNA shape, replacing the anticodon stem-loop with SmpB. tmRNA is encoded by the ssrA gene; the 2 termini fold to resemble tRNA(Ala) and it encodes a 'tag peptide', a short internal open reading frame. During trans-translation Ala-aminoacylated tmRNA acts like a tRNA, entering the A-site of stalled ribosomes, displacing the stalled mRNA. The ribosome then switches to translate the ORF on the tmRNA; the nascent peptide is terminated with the 'tag peptide' encoded by the tmRNA and targeted for degradation. The ribosome is freed to recommence translation, which seems to be the essential function of trans-translation.</text>
</comment>
<dbReference type="GO" id="GO:0003723">
    <property type="term" value="F:RNA binding"/>
    <property type="evidence" value="ECO:0007669"/>
    <property type="project" value="UniProtKB-UniRule"/>
</dbReference>
<comment type="caution">
    <text evidence="4">The sequence shown here is derived from an EMBL/GenBank/DDBJ whole genome shotgun (WGS) entry which is preliminary data.</text>
</comment>
<evidence type="ECO:0000313" key="5">
    <source>
        <dbReference type="Proteomes" id="UP000177579"/>
    </source>
</evidence>
<protein>
    <recommendedName>
        <fullName evidence="3">SsrA-binding protein</fullName>
    </recommendedName>
    <alternativeName>
        <fullName evidence="3">Small protein B</fullName>
    </alternativeName>
</protein>
<dbReference type="CDD" id="cd09294">
    <property type="entry name" value="SmpB"/>
    <property type="match status" value="1"/>
</dbReference>
<dbReference type="SUPFAM" id="SSF74982">
    <property type="entry name" value="Small protein B (SmpB)"/>
    <property type="match status" value="1"/>
</dbReference>
<dbReference type="PANTHER" id="PTHR30308">
    <property type="entry name" value="TMRNA-BINDING COMPONENT OF TRANS-TRANSLATION TAGGING COMPLEX"/>
    <property type="match status" value="1"/>
</dbReference>
<dbReference type="GO" id="GO:0070929">
    <property type="term" value="P:trans-translation"/>
    <property type="evidence" value="ECO:0007669"/>
    <property type="project" value="UniProtKB-UniRule"/>
</dbReference>
<dbReference type="NCBIfam" id="TIGR00086">
    <property type="entry name" value="smpB"/>
    <property type="match status" value="1"/>
</dbReference>
<dbReference type="GO" id="GO:0005829">
    <property type="term" value="C:cytosol"/>
    <property type="evidence" value="ECO:0007669"/>
    <property type="project" value="TreeGrafter"/>
</dbReference>
<dbReference type="NCBIfam" id="NF003843">
    <property type="entry name" value="PRK05422.1"/>
    <property type="match status" value="1"/>
</dbReference>